<comment type="caution">
    <text evidence="2">The sequence shown here is derived from an EMBL/GenBank/DDBJ whole genome shotgun (WGS) entry which is preliminary data.</text>
</comment>
<feature type="compositionally biased region" description="Polar residues" evidence="1">
    <location>
        <begin position="67"/>
        <end position="84"/>
    </location>
</feature>
<reference evidence="2 3" key="1">
    <citation type="submission" date="2013-01" db="EMBL/GenBank/DDBJ databases">
        <authorList>
            <person name="Fiebig A."/>
            <person name="Goeker M."/>
            <person name="Klenk H.-P.P."/>
        </authorList>
    </citation>
    <scope>NUCLEOTIDE SEQUENCE [LARGE SCALE GENOMIC DNA]</scope>
    <source>
        <strain evidence="2 3">DSM 24838</strain>
    </source>
</reference>
<evidence type="ECO:0000313" key="3">
    <source>
        <dbReference type="Proteomes" id="UP000035100"/>
    </source>
</evidence>
<dbReference type="RefSeq" id="WP_047772331.1">
    <property type="nucleotide sequence ID" value="NZ_KN848374.1"/>
</dbReference>
<name>A0A0D0Q868_9RHOB</name>
<accession>A0A0D0Q868</accession>
<dbReference type="EMBL" id="AONG01000013">
    <property type="protein sequence ID" value="KIQ68607.1"/>
    <property type="molecule type" value="Genomic_DNA"/>
</dbReference>
<proteinExistence type="predicted"/>
<dbReference type="Proteomes" id="UP000035100">
    <property type="component" value="Unassembled WGS sequence"/>
</dbReference>
<evidence type="ECO:0000256" key="1">
    <source>
        <dbReference type="SAM" id="MobiDB-lite"/>
    </source>
</evidence>
<organism evidence="2 3">
    <name type="scientific">Wenxinia marina DSM 24838</name>
    <dbReference type="NCBI Taxonomy" id="1123501"/>
    <lineage>
        <taxon>Bacteria</taxon>
        <taxon>Pseudomonadati</taxon>
        <taxon>Pseudomonadota</taxon>
        <taxon>Alphaproteobacteria</taxon>
        <taxon>Rhodobacterales</taxon>
        <taxon>Roseobacteraceae</taxon>
        <taxon>Wenxinia</taxon>
    </lineage>
</organism>
<sequence>MPEPWNRTLSKSSKKPSSTCQSTNHVIASERNHVGPSAMKASSDQPSRAAISNPRGRAPGARRIADASSNVTSSLGPASMNNAE</sequence>
<gene>
    <name evidence="2" type="ORF">Wenmar_02878</name>
</gene>
<protein>
    <submittedName>
        <fullName evidence="2">Uncharacterized protein</fullName>
    </submittedName>
</protein>
<keyword evidence="3" id="KW-1185">Reference proteome</keyword>
<feature type="region of interest" description="Disordered" evidence="1">
    <location>
        <begin position="1"/>
        <end position="84"/>
    </location>
</feature>
<evidence type="ECO:0000313" key="2">
    <source>
        <dbReference type="EMBL" id="KIQ68607.1"/>
    </source>
</evidence>
<dbReference type="AlphaFoldDB" id="A0A0D0Q868"/>